<name>A0A290QLU0_9BACT</name>
<proteinExistence type="predicted"/>
<sequence>MKKFFLHVALIALASGLCTSLHAEPVLAAHPGLKEKNLDADDMKAVLLGKRVTLGDTRVIIIIAKTGDAQEAFLKDHVGMTTSQFQTHWRRLFMTGGGSAPKVVETEADACKLAAETPGAITVADSAAVTNGLISLGK</sequence>
<dbReference type="KEGG" id="vbh:CMV30_14280"/>
<dbReference type="EMBL" id="CP023344">
    <property type="protein sequence ID" value="ATC65032.1"/>
    <property type="molecule type" value="Genomic_DNA"/>
</dbReference>
<dbReference type="OrthoDB" id="196364at2"/>
<accession>A0A290QLU0</accession>
<reference evidence="2 3" key="1">
    <citation type="submission" date="2017-09" db="EMBL/GenBank/DDBJ databases">
        <title>Complete genome sequence of Verrucomicrobial strain HZ-65, isolated from freshwater.</title>
        <authorList>
            <person name="Choi A."/>
        </authorList>
    </citation>
    <scope>NUCLEOTIDE SEQUENCE [LARGE SCALE GENOMIC DNA]</scope>
    <source>
        <strain evidence="2 3">HZ-65</strain>
    </source>
</reference>
<dbReference type="AlphaFoldDB" id="A0A290QLU0"/>
<dbReference type="Proteomes" id="UP000217265">
    <property type="component" value="Chromosome"/>
</dbReference>
<evidence type="ECO:0000256" key="1">
    <source>
        <dbReference type="SAM" id="SignalP"/>
    </source>
</evidence>
<feature type="signal peptide" evidence="1">
    <location>
        <begin position="1"/>
        <end position="23"/>
    </location>
</feature>
<keyword evidence="1" id="KW-0732">Signal</keyword>
<gene>
    <name evidence="2" type="ORF">CMV30_14280</name>
</gene>
<evidence type="ECO:0000313" key="2">
    <source>
        <dbReference type="EMBL" id="ATC65032.1"/>
    </source>
</evidence>
<protein>
    <recommendedName>
        <fullName evidence="4">Phosphate ABC transporter substrate-binding protein</fullName>
    </recommendedName>
</protein>
<evidence type="ECO:0000313" key="3">
    <source>
        <dbReference type="Proteomes" id="UP000217265"/>
    </source>
</evidence>
<keyword evidence="3" id="KW-1185">Reference proteome</keyword>
<evidence type="ECO:0008006" key="4">
    <source>
        <dbReference type="Google" id="ProtNLM"/>
    </source>
</evidence>
<feature type="chain" id="PRO_5012448526" description="Phosphate ABC transporter substrate-binding protein" evidence="1">
    <location>
        <begin position="24"/>
        <end position="138"/>
    </location>
</feature>
<dbReference type="RefSeq" id="WP_096056663.1">
    <property type="nucleotide sequence ID" value="NZ_CP023344.1"/>
</dbReference>
<organism evidence="2 3">
    <name type="scientific">Nibricoccus aquaticus</name>
    <dbReference type="NCBI Taxonomy" id="2576891"/>
    <lineage>
        <taxon>Bacteria</taxon>
        <taxon>Pseudomonadati</taxon>
        <taxon>Verrucomicrobiota</taxon>
        <taxon>Opitutia</taxon>
        <taxon>Opitutales</taxon>
        <taxon>Opitutaceae</taxon>
        <taxon>Nibricoccus</taxon>
    </lineage>
</organism>